<dbReference type="Proteomes" id="UP001487740">
    <property type="component" value="Unassembled WGS sequence"/>
</dbReference>
<evidence type="ECO:0000256" key="1">
    <source>
        <dbReference type="SAM" id="MobiDB-lite"/>
    </source>
</evidence>
<organism evidence="2 3">
    <name type="scientific">Scylla paramamosain</name>
    <name type="common">Mud crab</name>
    <dbReference type="NCBI Taxonomy" id="85552"/>
    <lineage>
        <taxon>Eukaryota</taxon>
        <taxon>Metazoa</taxon>
        <taxon>Ecdysozoa</taxon>
        <taxon>Arthropoda</taxon>
        <taxon>Crustacea</taxon>
        <taxon>Multicrustacea</taxon>
        <taxon>Malacostraca</taxon>
        <taxon>Eumalacostraca</taxon>
        <taxon>Eucarida</taxon>
        <taxon>Decapoda</taxon>
        <taxon>Pleocyemata</taxon>
        <taxon>Brachyura</taxon>
        <taxon>Eubrachyura</taxon>
        <taxon>Portunoidea</taxon>
        <taxon>Portunidae</taxon>
        <taxon>Portuninae</taxon>
        <taxon>Scylla</taxon>
    </lineage>
</organism>
<keyword evidence="3" id="KW-1185">Reference proteome</keyword>
<dbReference type="AlphaFoldDB" id="A0AAW0SUP9"/>
<evidence type="ECO:0000313" key="3">
    <source>
        <dbReference type="Proteomes" id="UP001487740"/>
    </source>
</evidence>
<reference evidence="2 3" key="1">
    <citation type="submission" date="2023-03" db="EMBL/GenBank/DDBJ databases">
        <title>High-quality genome of Scylla paramamosain provides insights in environmental adaptation.</title>
        <authorList>
            <person name="Zhang L."/>
        </authorList>
    </citation>
    <scope>NUCLEOTIDE SEQUENCE [LARGE SCALE GENOMIC DNA]</scope>
    <source>
        <strain evidence="2">LZ_2023a</strain>
        <tissue evidence="2">Muscle</tissue>
    </source>
</reference>
<proteinExistence type="predicted"/>
<protein>
    <recommendedName>
        <fullName evidence="4">HTH psq-type domain-containing protein</fullName>
    </recommendedName>
</protein>
<feature type="compositionally biased region" description="Gly residues" evidence="1">
    <location>
        <begin position="36"/>
        <end position="46"/>
    </location>
</feature>
<dbReference type="EMBL" id="JARAKH010000044">
    <property type="protein sequence ID" value="KAK8379000.1"/>
    <property type="molecule type" value="Genomic_DNA"/>
</dbReference>
<feature type="region of interest" description="Disordered" evidence="1">
    <location>
        <begin position="1"/>
        <end position="85"/>
    </location>
</feature>
<comment type="caution">
    <text evidence="2">The sequence shown here is derived from an EMBL/GenBank/DDBJ whole genome shotgun (WGS) entry which is preliminary data.</text>
</comment>
<evidence type="ECO:0008006" key="4">
    <source>
        <dbReference type="Google" id="ProtNLM"/>
    </source>
</evidence>
<sequence>MGHALLRPHPDRASRRVTGTKPVSTLQTALCRASGPGQGSRGGGECGARHQASPGSHLTHRHPARWRGDARPVKPSSPHHNTTTTTTLSKVEYIVEFIEKGKRRTLTRAAAALPPIHTNAPLSPLLCPNAPLLTP</sequence>
<evidence type="ECO:0000313" key="2">
    <source>
        <dbReference type="EMBL" id="KAK8379000.1"/>
    </source>
</evidence>
<accession>A0AAW0SUP9</accession>
<gene>
    <name evidence="2" type="ORF">O3P69_009626</name>
</gene>
<name>A0AAW0SUP9_SCYPA</name>